<gene>
    <name evidence="15" type="primary">hisH1</name>
    <name evidence="12" type="synonym">hisH</name>
    <name evidence="15" type="ORF">Pla52n_13960</name>
</gene>
<dbReference type="Gene3D" id="3.40.50.880">
    <property type="match status" value="1"/>
</dbReference>
<evidence type="ECO:0000259" key="14">
    <source>
        <dbReference type="Pfam" id="PF00117"/>
    </source>
</evidence>
<dbReference type="FunFam" id="3.40.50.880:FF:000009">
    <property type="entry name" value="Imidazole glycerol phosphate synthase subunit HisH"/>
    <property type="match status" value="1"/>
</dbReference>
<feature type="active site" description="Nucleophile" evidence="12 13">
    <location>
        <position position="98"/>
    </location>
</feature>
<dbReference type="PANTHER" id="PTHR42701:SF1">
    <property type="entry name" value="IMIDAZOLE GLYCEROL PHOSPHATE SYNTHASE SUBUNIT HISH"/>
    <property type="match status" value="1"/>
</dbReference>
<reference evidence="15 16" key="1">
    <citation type="submission" date="2019-02" db="EMBL/GenBank/DDBJ databases">
        <title>Deep-cultivation of Planctomycetes and their phenomic and genomic characterization uncovers novel biology.</title>
        <authorList>
            <person name="Wiegand S."/>
            <person name="Jogler M."/>
            <person name="Boedeker C."/>
            <person name="Pinto D."/>
            <person name="Vollmers J."/>
            <person name="Rivas-Marin E."/>
            <person name="Kohn T."/>
            <person name="Peeters S.H."/>
            <person name="Heuer A."/>
            <person name="Rast P."/>
            <person name="Oberbeckmann S."/>
            <person name="Bunk B."/>
            <person name="Jeske O."/>
            <person name="Meyerdierks A."/>
            <person name="Storesund J.E."/>
            <person name="Kallscheuer N."/>
            <person name="Luecker S."/>
            <person name="Lage O.M."/>
            <person name="Pohl T."/>
            <person name="Merkel B.J."/>
            <person name="Hornburger P."/>
            <person name="Mueller R.-W."/>
            <person name="Bruemmer F."/>
            <person name="Labrenz M."/>
            <person name="Spormann A.M."/>
            <person name="Op Den Camp H."/>
            <person name="Overmann J."/>
            <person name="Amann R."/>
            <person name="Jetten M.S.M."/>
            <person name="Mascher T."/>
            <person name="Medema M.H."/>
            <person name="Devos D.P."/>
            <person name="Kaster A.-K."/>
            <person name="Ovreas L."/>
            <person name="Rohde M."/>
            <person name="Galperin M.Y."/>
            <person name="Jogler C."/>
        </authorList>
    </citation>
    <scope>NUCLEOTIDE SEQUENCE [LARGE SCALE GENOMIC DNA]</scope>
    <source>
        <strain evidence="15 16">Pla52n</strain>
    </source>
</reference>
<feature type="active site" evidence="12 13">
    <location>
        <position position="204"/>
    </location>
</feature>
<dbReference type="Pfam" id="PF00117">
    <property type="entry name" value="GATase"/>
    <property type="match status" value="1"/>
</dbReference>
<feature type="active site" evidence="12 13">
    <location>
        <position position="202"/>
    </location>
</feature>
<dbReference type="InterPro" id="IPR017926">
    <property type="entry name" value="GATASE"/>
</dbReference>
<dbReference type="PIRSF" id="PIRSF000495">
    <property type="entry name" value="Amidotransf_hisH"/>
    <property type="match status" value="1"/>
</dbReference>
<evidence type="ECO:0000256" key="10">
    <source>
        <dbReference type="ARBA" id="ARBA00047838"/>
    </source>
</evidence>
<dbReference type="GO" id="GO:0000105">
    <property type="term" value="P:L-histidine biosynthetic process"/>
    <property type="evidence" value="ECO:0007669"/>
    <property type="project" value="UniProtKB-UniRule"/>
</dbReference>
<keyword evidence="7 12" id="KW-0315">Glutamine amidotransferase</keyword>
<keyword evidence="8 12" id="KW-0368">Histidine biosynthesis</keyword>
<comment type="caution">
    <text evidence="15">The sequence shown here is derived from an EMBL/GenBank/DDBJ whole genome shotgun (WGS) entry which is preliminary data.</text>
</comment>
<evidence type="ECO:0000256" key="13">
    <source>
        <dbReference type="PIRSR" id="PIRSR000495-1"/>
    </source>
</evidence>
<evidence type="ECO:0000256" key="9">
    <source>
        <dbReference type="ARBA" id="ARBA00023239"/>
    </source>
</evidence>
<dbReference type="SUPFAM" id="SSF52317">
    <property type="entry name" value="Class I glutamine amidotransferase-like"/>
    <property type="match status" value="1"/>
</dbReference>
<keyword evidence="4 12" id="KW-0963">Cytoplasm</keyword>
<evidence type="ECO:0000256" key="7">
    <source>
        <dbReference type="ARBA" id="ARBA00022962"/>
    </source>
</evidence>
<evidence type="ECO:0000256" key="8">
    <source>
        <dbReference type="ARBA" id="ARBA00023102"/>
    </source>
</evidence>
<comment type="pathway">
    <text evidence="2 12">Amino-acid biosynthesis; L-histidine biosynthesis; L-histidine from 5-phospho-alpha-D-ribose 1-diphosphate: step 5/9.</text>
</comment>
<comment type="catalytic activity">
    <reaction evidence="11 12">
        <text>L-glutamine + H2O = L-glutamate + NH4(+)</text>
        <dbReference type="Rhea" id="RHEA:15889"/>
        <dbReference type="ChEBI" id="CHEBI:15377"/>
        <dbReference type="ChEBI" id="CHEBI:28938"/>
        <dbReference type="ChEBI" id="CHEBI:29985"/>
        <dbReference type="ChEBI" id="CHEBI:58359"/>
        <dbReference type="EC" id="3.5.1.2"/>
    </reaction>
</comment>
<keyword evidence="15" id="KW-0328">Glycosyltransferase</keyword>
<dbReference type="EMBL" id="SJPN01000002">
    <property type="protein sequence ID" value="TWU05681.1"/>
    <property type="molecule type" value="Genomic_DNA"/>
</dbReference>
<dbReference type="InterPro" id="IPR029062">
    <property type="entry name" value="Class_I_gatase-like"/>
</dbReference>
<evidence type="ECO:0000256" key="3">
    <source>
        <dbReference type="ARBA" id="ARBA00011152"/>
    </source>
</evidence>
<evidence type="ECO:0000256" key="11">
    <source>
        <dbReference type="ARBA" id="ARBA00049534"/>
    </source>
</evidence>
<dbReference type="InterPro" id="IPR010139">
    <property type="entry name" value="Imidazole-glycPsynth_HisH"/>
</dbReference>
<evidence type="ECO:0000256" key="1">
    <source>
        <dbReference type="ARBA" id="ARBA00004496"/>
    </source>
</evidence>
<dbReference type="GO" id="GO:0004359">
    <property type="term" value="F:glutaminase activity"/>
    <property type="evidence" value="ECO:0007669"/>
    <property type="project" value="UniProtKB-EC"/>
</dbReference>
<comment type="catalytic activity">
    <reaction evidence="10 12">
        <text>5-[(5-phospho-1-deoxy-D-ribulos-1-ylimino)methylamino]-1-(5-phospho-beta-D-ribosyl)imidazole-4-carboxamide + L-glutamine = D-erythro-1-(imidazol-4-yl)glycerol 3-phosphate + 5-amino-1-(5-phospho-beta-D-ribosyl)imidazole-4-carboxamide + L-glutamate + H(+)</text>
        <dbReference type="Rhea" id="RHEA:24793"/>
        <dbReference type="ChEBI" id="CHEBI:15378"/>
        <dbReference type="ChEBI" id="CHEBI:29985"/>
        <dbReference type="ChEBI" id="CHEBI:58278"/>
        <dbReference type="ChEBI" id="CHEBI:58359"/>
        <dbReference type="ChEBI" id="CHEBI:58475"/>
        <dbReference type="ChEBI" id="CHEBI:58525"/>
        <dbReference type="EC" id="4.3.2.10"/>
    </reaction>
</comment>
<name>A0A5C6B282_9BACT</name>
<keyword evidence="5 12" id="KW-0028">Amino-acid biosynthesis</keyword>
<keyword evidence="6 12" id="KW-0378">Hydrolase</keyword>
<dbReference type="PROSITE" id="PS51273">
    <property type="entry name" value="GATASE_TYPE_1"/>
    <property type="match status" value="1"/>
</dbReference>
<protein>
    <recommendedName>
        <fullName evidence="12">Imidazole glycerol phosphate synthase subunit HisH</fullName>
        <ecNumber evidence="12">4.3.2.10</ecNumber>
    </recommendedName>
    <alternativeName>
        <fullName evidence="12">IGP synthase glutaminase subunit</fullName>
        <ecNumber evidence="12">3.5.1.2</ecNumber>
    </alternativeName>
    <alternativeName>
        <fullName evidence="12">IGP synthase subunit HisH</fullName>
    </alternativeName>
    <alternativeName>
        <fullName evidence="12">ImGP synthase subunit HisH</fullName>
        <shortName evidence="12">IGPS subunit HisH</shortName>
    </alternativeName>
</protein>
<sequence length="229" mass="25381">MRNPGQQVWAHSTRRWYINMITIVDYQMGNLRSVQKGIERIGGSARISSDPHEIASAEKLVLPGVGAFGDAMAELRRRDLCSAIKDFVATDRPFLGICLGLQLLFEKGFEHGTHDGLGILPGEVVRFELPEKYKVPHMGWNTVTKCSDSPLLADVSDGTHFYFVHSYFVRPADESVVALRCDYGGPFCAMVWQDNLYATQFHPEKSQADGLALLAAFNGLSTQSKVTAE</sequence>
<dbReference type="GO" id="GO:0000107">
    <property type="term" value="F:imidazoleglycerol-phosphate synthase activity"/>
    <property type="evidence" value="ECO:0007669"/>
    <property type="project" value="UniProtKB-UniRule"/>
</dbReference>
<feature type="domain" description="Glutamine amidotransferase" evidence="14">
    <location>
        <begin position="57"/>
        <end position="207"/>
    </location>
</feature>
<evidence type="ECO:0000256" key="2">
    <source>
        <dbReference type="ARBA" id="ARBA00005091"/>
    </source>
</evidence>
<evidence type="ECO:0000256" key="6">
    <source>
        <dbReference type="ARBA" id="ARBA00022801"/>
    </source>
</evidence>
<dbReference type="CDD" id="cd01748">
    <property type="entry name" value="GATase1_IGP_Synthase"/>
    <property type="match status" value="1"/>
</dbReference>
<evidence type="ECO:0000256" key="4">
    <source>
        <dbReference type="ARBA" id="ARBA00022490"/>
    </source>
</evidence>
<proteinExistence type="inferred from homology"/>
<evidence type="ECO:0000256" key="12">
    <source>
        <dbReference type="HAMAP-Rule" id="MF_00278"/>
    </source>
</evidence>
<organism evidence="15 16">
    <name type="scientific">Stieleria varia</name>
    <dbReference type="NCBI Taxonomy" id="2528005"/>
    <lineage>
        <taxon>Bacteria</taxon>
        <taxon>Pseudomonadati</taxon>
        <taxon>Planctomycetota</taxon>
        <taxon>Planctomycetia</taxon>
        <taxon>Pirellulales</taxon>
        <taxon>Pirellulaceae</taxon>
        <taxon>Stieleria</taxon>
    </lineage>
</organism>
<comment type="subcellular location">
    <subcellularLocation>
        <location evidence="1 12">Cytoplasm</location>
    </subcellularLocation>
</comment>
<accession>A0A5C6B282</accession>
<dbReference type="PANTHER" id="PTHR42701">
    <property type="entry name" value="IMIDAZOLE GLYCEROL PHOSPHATE SYNTHASE SUBUNIT HISH"/>
    <property type="match status" value="1"/>
</dbReference>
<dbReference type="HAMAP" id="MF_00278">
    <property type="entry name" value="HisH"/>
    <property type="match status" value="1"/>
</dbReference>
<evidence type="ECO:0000313" key="16">
    <source>
        <dbReference type="Proteomes" id="UP000320176"/>
    </source>
</evidence>
<dbReference type="AlphaFoldDB" id="A0A5C6B282"/>
<dbReference type="Proteomes" id="UP000320176">
    <property type="component" value="Unassembled WGS sequence"/>
</dbReference>
<evidence type="ECO:0000256" key="5">
    <source>
        <dbReference type="ARBA" id="ARBA00022605"/>
    </source>
</evidence>
<keyword evidence="9 12" id="KW-0456">Lyase</keyword>
<dbReference type="NCBIfam" id="TIGR01855">
    <property type="entry name" value="IMP_synth_hisH"/>
    <property type="match status" value="1"/>
</dbReference>
<dbReference type="GO" id="GO:0016829">
    <property type="term" value="F:lyase activity"/>
    <property type="evidence" value="ECO:0007669"/>
    <property type="project" value="UniProtKB-KW"/>
</dbReference>
<keyword evidence="15" id="KW-0808">Transferase</keyword>
<keyword evidence="16" id="KW-1185">Reference proteome</keyword>
<comment type="subunit">
    <text evidence="3 12">Heterodimer of HisH and HisF.</text>
</comment>
<dbReference type="UniPathway" id="UPA00031">
    <property type="reaction ID" value="UER00010"/>
</dbReference>
<dbReference type="EC" id="3.5.1.2" evidence="12"/>
<dbReference type="EC" id="4.3.2.10" evidence="12"/>
<dbReference type="GO" id="GO:0005737">
    <property type="term" value="C:cytoplasm"/>
    <property type="evidence" value="ECO:0007669"/>
    <property type="project" value="UniProtKB-SubCell"/>
</dbReference>
<comment type="function">
    <text evidence="12">IGPS catalyzes the conversion of PRFAR and glutamine to IGP, AICAR and glutamate. The HisH subunit catalyzes the hydrolysis of glutamine to glutamate and ammonia as part of the synthesis of IGP and AICAR. The resulting ammonia molecule is channeled to the active site of HisF.</text>
</comment>
<evidence type="ECO:0000313" key="15">
    <source>
        <dbReference type="EMBL" id="TWU05681.1"/>
    </source>
</evidence>